<dbReference type="InterPro" id="IPR035595">
    <property type="entry name" value="UDP_glycos_trans_CS"/>
</dbReference>
<dbReference type="PROSITE" id="PS00375">
    <property type="entry name" value="UDPGT"/>
    <property type="match status" value="1"/>
</dbReference>
<dbReference type="PANTHER" id="PTHR48047:SF182">
    <property type="entry name" value="GLYCOSYLTRANSFERASE"/>
    <property type="match status" value="1"/>
</dbReference>
<dbReference type="SUPFAM" id="SSF53756">
    <property type="entry name" value="UDP-Glycosyltransferase/glycogen phosphorylase"/>
    <property type="match status" value="1"/>
</dbReference>
<dbReference type="EMBL" id="BDDD01000091">
    <property type="protein sequence ID" value="GAV58919.1"/>
    <property type="molecule type" value="Genomic_DNA"/>
</dbReference>
<dbReference type="GO" id="GO:0035251">
    <property type="term" value="F:UDP-glucosyltransferase activity"/>
    <property type="evidence" value="ECO:0007669"/>
    <property type="project" value="TreeGrafter"/>
</dbReference>
<dbReference type="OrthoDB" id="5835829at2759"/>
<dbReference type="Pfam" id="PF00201">
    <property type="entry name" value="UDPGT"/>
    <property type="match status" value="1"/>
</dbReference>
<dbReference type="FunFam" id="3.40.50.2000:FF:000071">
    <property type="entry name" value="Glycosyltransferase"/>
    <property type="match status" value="1"/>
</dbReference>
<evidence type="ECO:0000256" key="2">
    <source>
        <dbReference type="ARBA" id="ARBA00022676"/>
    </source>
</evidence>
<evidence type="ECO:0000256" key="3">
    <source>
        <dbReference type="ARBA" id="ARBA00022679"/>
    </source>
</evidence>
<name>A0A1Q3AT83_CEPFO</name>
<dbReference type="InParanoid" id="A0A1Q3AT83"/>
<dbReference type="InterPro" id="IPR002213">
    <property type="entry name" value="UDP_glucos_trans"/>
</dbReference>
<evidence type="ECO:0000256" key="1">
    <source>
        <dbReference type="ARBA" id="ARBA00009995"/>
    </source>
</evidence>
<proteinExistence type="inferred from homology"/>
<gene>
    <name evidence="7" type="ORF">CFOL_v3_02452</name>
</gene>
<evidence type="ECO:0000256" key="5">
    <source>
        <dbReference type="RuleBase" id="RU362057"/>
    </source>
</evidence>
<keyword evidence="3 4" id="KW-0808">Transferase</keyword>
<feature type="domain" description="Glycosyltransferase N-terminal" evidence="6">
    <location>
        <begin position="11"/>
        <end position="249"/>
    </location>
</feature>
<dbReference type="Pfam" id="PF26168">
    <property type="entry name" value="Glyco_transf_N"/>
    <property type="match status" value="1"/>
</dbReference>
<dbReference type="EC" id="2.4.1.-" evidence="5"/>
<dbReference type="AlphaFoldDB" id="A0A1Q3AT83"/>
<sequence>MASTNHHLHFLLVPLMSQSHLIPFTDMAKLLAHRGQTVTIIMTPLNAARFNAIIDYAINSNLKIQFITLNFPCQEAGLPEGCENLDSLPSPDLSVKFLKASNTLQKPVENLLRDLQITPTCIISDFCLTWTTDLALKLRIPRIVFHTVSCFTLLCSHNLETHKVYESITSDSQPFLVPEIPDRIEFTKAQLPAWARRSSNEQQDLFDKYKEAEQSAQGLLVNTCEEIEPSYVEGYQKVAMNNVWCIGPLSLCNKTASSKFERGNKPAIDEHRCLKWLDSMKPRSAIYVCFGSLSHLLPNQLIELGLGLEASNRPLIWTIRKESCSKEFEKWLIEQKLEERLNGRGLIIRGWAPQMLILSHPAIGGFLTHCGWNSTLEGISSGVPMITWPLSAEQFYNAKLIVQVLKTGVYITDEALVQCQKVGALVKKEDIRKGIEKSFDEGEDGVERRKRAQELGERARRALEEGGSYLNVTLFISNILCN</sequence>
<protein>
    <recommendedName>
        <fullName evidence="5">Glycosyltransferase</fullName>
        <ecNumber evidence="5">2.4.1.-</ecNumber>
    </recommendedName>
</protein>
<dbReference type="InterPro" id="IPR058980">
    <property type="entry name" value="Glyco_transf_N"/>
</dbReference>
<comment type="caution">
    <text evidence="7">The sequence shown here is derived from an EMBL/GenBank/DDBJ whole genome shotgun (WGS) entry which is preliminary data.</text>
</comment>
<keyword evidence="2 4" id="KW-0328">Glycosyltransferase</keyword>
<evidence type="ECO:0000256" key="4">
    <source>
        <dbReference type="RuleBase" id="RU003718"/>
    </source>
</evidence>
<evidence type="ECO:0000313" key="8">
    <source>
        <dbReference type="Proteomes" id="UP000187406"/>
    </source>
</evidence>
<evidence type="ECO:0000259" key="6">
    <source>
        <dbReference type="Pfam" id="PF26168"/>
    </source>
</evidence>
<comment type="similarity">
    <text evidence="1 4">Belongs to the UDP-glycosyltransferase family.</text>
</comment>
<keyword evidence="8" id="KW-1185">Reference proteome</keyword>
<dbReference type="Proteomes" id="UP000187406">
    <property type="component" value="Unassembled WGS sequence"/>
</dbReference>
<organism evidence="7 8">
    <name type="scientific">Cephalotus follicularis</name>
    <name type="common">Albany pitcher plant</name>
    <dbReference type="NCBI Taxonomy" id="3775"/>
    <lineage>
        <taxon>Eukaryota</taxon>
        <taxon>Viridiplantae</taxon>
        <taxon>Streptophyta</taxon>
        <taxon>Embryophyta</taxon>
        <taxon>Tracheophyta</taxon>
        <taxon>Spermatophyta</taxon>
        <taxon>Magnoliopsida</taxon>
        <taxon>eudicotyledons</taxon>
        <taxon>Gunneridae</taxon>
        <taxon>Pentapetalae</taxon>
        <taxon>rosids</taxon>
        <taxon>fabids</taxon>
        <taxon>Oxalidales</taxon>
        <taxon>Cephalotaceae</taxon>
        <taxon>Cephalotus</taxon>
    </lineage>
</organism>
<dbReference type="Gene3D" id="3.40.50.2000">
    <property type="entry name" value="Glycogen Phosphorylase B"/>
    <property type="match status" value="2"/>
</dbReference>
<dbReference type="STRING" id="3775.A0A1Q3AT83"/>
<dbReference type="FunFam" id="3.40.50.2000:FF:000047">
    <property type="entry name" value="Glycosyltransferase"/>
    <property type="match status" value="1"/>
</dbReference>
<reference evidence="8" key="1">
    <citation type="submission" date="2016-04" db="EMBL/GenBank/DDBJ databases">
        <title>Cephalotus genome sequencing.</title>
        <authorList>
            <person name="Fukushima K."/>
            <person name="Hasebe M."/>
            <person name="Fang X."/>
        </authorList>
    </citation>
    <scope>NUCLEOTIDE SEQUENCE [LARGE SCALE GENOMIC DNA]</scope>
    <source>
        <strain evidence="8">cv. St1</strain>
    </source>
</reference>
<dbReference type="CDD" id="cd03784">
    <property type="entry name" value="GT1_Gtf-like"/>
    <property type="match status" value="1"/>
</dbReference>
<dbReference type="PANTHER" id="PTHR48047">
    <property type="entry name" value="GLYCOSYLTRANSFERASE"/>
    <property type="match status" value="1"/>
</dbReference>
<accession>A0A1Q3AT83</accession>
<evidence type="ECO:0000313" key="7">
    <source>
        <dbReference type="EMBL" id="GAV58919.1"/>
    </source>
</evidence>